<dbReference type="Gene3D" id="1.10.10.10">
    <property type="entry name" value="Winged helix-like DNA-binding domain superfamily/Winged helix DNA-binding domain"/>
    <property type="match status" value="2"/>
</dbReference>
<keyword evidence="1" id="KW-0805">Transcription regulation</keyword>
<dbReference type="NCBIfam" id="TIGR02937">
    <property type="entry name" value="sigma70-ECF"/>
    <property type="match status" value="1"/>
</dbReference>
<dbReference type="CDD" id="cd06171">
    <property type="entry name" value="Sigma70_r4"/>
    <property type="match status" value="1"/>
</dbReference>
<dbReference type="AlphaFoldDB" id="A0A4R9C3A3"/>
<evidence type="ECO:0000256" key="5">
    <source>
        <dbReference type="SAM" id="Coils"/>
    </source>
</evidence>
<evidence type="ECO:0000256" key="2">
    <source>
        <dbReference type="ARBA" id="ARBA00023082"/>
    </source>
</evidence>
<protein>
    <submittedName>
        <fullName evidence="7">SigB/SigF/SigG family RNA polymerase sigma factor</fullName>
    </submittedName>
</protein>
<sequence>MADVKKSEEKIKDFESFKNLEKLRSKEKKLEKSENSEDKKELQKIKREIKLIRDDLISKNLYIAEILAKKYSNRGIEYDDLYQIASLGLILALDRFNADRGFEFSSFATPTITGEIKRYFRDKGWVIRVPRRIQELSKRINNAKNDLSQSLQKTPTIDEIADFLNVSSEEVIEAMDASQVYSPQSIDKNLDFSSEEREVSFADLIGEEDKNYQIVEDMAFIKEAMENFDDLERKIVVYRYFDKMTQGEIAEKLNVSQMTVSRLEKKVIDKFRKELNVTVKKRKYEK</sequence>
<dbReference type="GO" id="GO:0003677">
    <property type="term" value="F:DNA binding"/>
    <property type="evidence" value="ECO:0007669"/>
    <property type="project" value="UniProtKB-KW"/>
</dbReference>
<organism evidence="7 8">
    <name type="scientific">Helcococcus ovis</name>
    <dbReference type="NCBI Taxonomy" id="72026"/>
    <lineage>
        <taxon>Bacteria</taxon>
        <taxon>Bacillati</taxon>
        <taxon>Bacillota</taxon>
        <taxon>Tissierellia</taxon>
        <taxon>Tissierellales</taxon>
        <taxon>Peptoniphilaceae</taxon>
        <taxon>Helcococcus</taxon>
    </lineage>
</organism>
<evidence type="ECO:0000256" key="4">
    <source>
        <dbReference type="ARBA" id="ARBA00023163"/>
    </source>
</evidence>
<dbReference type="InterPro" id="IPR007627">
    <property type="entry name" value="RNA_pol_sigma70_r2"/>
</dbReference>
<dbReference type="GO" id="GO:0006352">
    <property type="term" value="P:DNA-templated transcription initiation"/>
    <property type="evidence" value="ECO:0007669"/>
    <property type="project" value="InterPro"/>
</dbReference>
<feature type="coiled-coil region" evidence="5">
    <location>
        <begin position="23"/>
        <end position="55"/>
    </location>
</feature>
<evidence type="ECO:0000313" key="8">
    <source>
        <dbReference type="Proteomes" id="UP000297454"/>
    </source>
</evidence>
<dbReference type="PROSITE" id="PS50943">
    <property type="entry name" value="HTH_CROC1"/>
    <property type="match status" value="1"/>
</dbReference>
<keyword evidence="5" id="KW-0175">Coiled coil</keyword>
<name>A0A4R9C3A3_9FIRM</name>
<dbReference type="InterPro" id="IPR013324">
    <property type="entry name" value="RNA_pol_sigma_r3/r4-like"/>
</dbReference>
<dbReference type="InterPro" id="IPR013325">
    <property type="entry name" value="RNA_pol_sigma_r2"/>
</dbReference>
<keyword evidence="2" id="KW-0731">Sigma factor</keyword>
<reference evidence="7 8" key="1">
    <citation type="submission" date="2019-01" db="EMBL/GenBank/DDBJ databases">
        <title>Draft Genome Sequences of Helcococcus ovis Strains Isolated from the Uterus and Vagina of Dairy Cows with Metritis.</title>
        <authorList>
            <person name="Cunha F."/>
            <person name="Jeon S.J."/>
            <person name="Kutzer P."/>
            <person name="Galvao K.N."/>
        </authorList>
    </citation>
    <scope>NUCLEOTIDE SEQUENCE [LARGE SCALE GENOMIC DNA]</scope>
    <source>
        <strain evidence="7 8">KG-37</strain>
    </source>
</reference>
<keyword evidence="3" id="KW-0238">DNA-binding</keyword>
<dbReference type="RefSeq" id="WP_134744059.1">
    <property type="nucleotide sequence ID" value="NZ_CP119761.1"/>
</dbReference>
<gene>
    <name evidence="7" type="ORF">EQF91_00545</name>
</gene>
<dbReference type="SUPFAM" id="SSF88946">
    <property type="entry name" value="Sigma2 domain of RNA polymerase sigma factors"/>
    <property type="match status" value="1"/>
</dbReference>
<keyword evidence="4" id="KW-0804">Transcription</keyword>
<dbReference type="GO" id="GO:0016987">
    <property type="term" value="F:sigma factor activity"/>
    <property type="evidence" value="ECO:0007669"/>
    <property type="project" value="UniProtKB-KW"/>
</dbReference>
<dbReference type="InterPro" id="IPR001387">
    <property type="entry name" value="Cro/C1-type_HTH"/>
</dbReference>
<dbReference type="InterPro" id="IPR014284">
    <property type="entry name" value="RNA_pol_sigma-70_dom"/>
</dbReference>
<dbReference type="PANTHER" id="PTHR30385">
    <property type="entry name" value="SIGMA FACTOR F FLAGELLAR"/>
    <property type="match status" value="1"/>
</dbReference>
<feature type="domain" description="HTH cro/C1-type" evidence="6">
    <location>
        <begin position="243"/>
        <end position="265"/>
    </location>
</feature>
<dbReference type="Proteomes" id="UP000297454">
    <property type="component" value="Unassembled WGS sequence"/>
</dbReference>
<dbReference type="PANTHER" id="PTHR30385:SF4">
    <property type="entry name" value="RNA POLYMERASE SIGMA-E FACTOR"/>
    <property type="match status" value="1"/>
</dbReference>
<evidence type="ECO:0000256" key="3">
    <source>
        <dbReference type="ARBA" id="ARBA00023125"/>
    </source>
</evidence>
<dbReference type="InterPro" id="IPR036388">
    <property type="entry name" value="WH-like_DNA-bd_sf"/>
</dbReference>
<evidence type="ECO:0000313" key="7">
    <source>
        <dbReference type="EMBL" id="TFF67720.1"/>
    </source>
</evidence>
<dbReference type="NCBIfam" id="TIGR02980">
    <property type="entry name" value="SigBFG"/>
    <property type="match status" value="1"/>
</dbReference>
<comment type="caution">
    <text evidence="7">The sequence shown here is derived from an EMBL/GenBank/DDBJ whole genome shotgun (WGS) entry which is preliminary data.</text>
</comment>
<proteinExistence type="predicted"/>
<dbReference type="InterPro" id="IPR007630">
    <property type="entry name" value="RNA_pol_sigma70_r4"/>
</dbReference>
<dbReference type="EMBL" id="SCFR01000001">
    <property type="protein sequence ID" value="TFF67720.1"/>
    <property type="molecule type" value="Genomic_DNA"/>
</dbReference>
<evidence type="ECO:0000256" key="1">
    <source>
        <dbReference type="ARBA" id="ARBA00023015"/>
    </source>
</evidence>
<dbReference type="Gene3D" id="1.20.120.1810">
    <property type="match status" value="1"/>
</dbReference>
<dbReference type="InterPro" id="IPR007624">
    <property type="entry name" value="RNA_pol_sigma70_r3"/>
</dbReference>
<dbReference type="InterPro" id="IPR014322">
    <property type="entry name" value="RNA_pol_sigma-B/F/G"/>
</dbReference>
<dbReference type="Pfam" id="PF04539">
    <property type="entry name" value="Sigma70_r3"/>
    <property type="match status" value="1"/>
</dbReference>
<accession>A0A4R9C3A3</accession>
<dbReference type="Pfam" id="PF04545">
    <property type="entry name" value="Sigma70_r4"/>
    <property type="match status" value="1"/>
</dbReference>
<evidence type="ECO:0000259" key="6">
    <source>
        <dbReference type="PROSITE" id="PS50943"/>
    </source>
</evidence>
<dbReference type="SUPFAM" id="SSF88659">
    <property type="entry name" value="Sigma3 and sigma4 domains of RNA polymerase sigma factors"/>
    <property type="match status" value="2"/>
</dbReference>
<dbReference type="Pfam" id="PF04542">
    <property type="entry name" value="Sigma70_r2"/>
    <property type="match status" value="1"/>
</dbReference>
<keyword evidence="8" id="KW-1185">Reference proteome</keyword>